<comment type="caution">
    <text evidence="1">The sequence shown here is derived from an EMBL/GenBank/DDBJ whole genome shotgun (WGS) entry which is preliminary data.</text>
</comment>
<accession>A0A4Y2R241</accession>
<organism evidence="1 2">
    <name type="scientific">Araneus ventricosus</name>
    <name type="common">Orbweaver spider</name>
    <name type="synonym">Epeira ventricosa</name>
    <dbReference type="NCBI Taxonomy" id="182803"/>
    <lineage>
        <taxon>Eukaryota</taxon>
        <taxon>Metazoa</taxon>
        <taxon>Ecdysozoa</taxon>
        <taxon>Arthropoda</taxon>
        <taxon>Chelicerata</taxon>
        <taxon>Arachnida</taxon>
        <taxon>Araneae</taxon>
        <taxon>Araneomorphae</taxon>
        <taxon>Entelegynae</taxon>
        <taxon>Araneoidea</taxon>
        <taxon>Araneidae</taxon>
        <taxon>Araneus</taxon>
    </lineage>
</organism>
<dbReference type="EMBL" id="BGPR01015499">
    <property type="protein sequence ID" value="GBN69479.1"/>
    <property type="molecule type" value="Genomic_DNA"/>
</dbReference>
<protein>
    <submittedName>
        <fullName evidence="1">Uncharacterized protein</fullName>
    </submittedName>
</protein>
<keyword evidence="2" id="KW-1185">Reference proteome</keyword>
<evidence type="ECO:0000313" key="2">
    <source>
        <dbReference type="Proteomes" id="UP000499080"/>
    </source>
</evidence>
<name>A0A4Y2R241_ARAVE</name>
<evidence type="ECO:0000313" key="1">
    <source>
        <dbReference type="EMBL" id="GBN69479.1"/>
    </source>
</evidence>
<reference evidence="1 2" key="1">
    <citation type="journal article" date="2019" name="Sci. Rep.">
        <title>Orb-weaving spider Araneus ventricosus genome elucidates the spidroin gene catalogue.</title>
        <authorList>
            <person name="Kono N."/>
            <person name="Nakamura H."/>
            <person name="Ohtoshi R."/>
            <person name="Moran D.A.P."/>
            <person name="Shinohara A."/>
            <person name="Yoshida Y."/>
            <person name="Fujiwara M."/>
            <person name="Mori M."/>
            <person name="Tomita M."/>
            <person name="Arakawa K."/>
        </authorList>
    </citation>
    <scope>NUCLEOTIDE SEQUENCE [LARGE SCALE GENOMIC DNA]</scope>
</reference>
<sequence length="40" mass="4906">MLEFSRHLYWGPRSGFIQMIPRDVTAYREDFKRPCSDDRK</sequence>
<dbReference type="AlphaFoldDB" id="A0A4Y2R241"/>
<feature type="non-terminal residue" evidence="1">
    <location>
        <position position="40"/>
    </location>
</feature>
<gene>
    <name evidence="1" type="ORF">AVEN_236525_1</name>
</gene>
<dbReference type="Proteomes" id="UP000499080">
    <property type="component" value="Unassembled WGS sequence"/>
</dbReference>
<proteinExistence type="predicted"/>